<name>A0ABP5PGB1_9ACTN</name>
<evidence type="ECO:0000313" key="1">
    <source>
        <dbReference type="EMBL" id="GAA2209573.1"/>
    </source>
</evidence>
<proteinExistence type="predicted"/>
<dbReference type="RefSeq" id="WP_344479043.1">
    <property type="nucleotide sequence ID" value="NZ_BAAAQX010000012.1"/>
</dbReference>
<evidence type="ECO:0000313" key="2">
    <source>
        <dbReference type="Proteomes" id="UP001499843"/>
    </source>
</evidence>
<protein>
    <submittedName>
        <fullName evidence="1">Uncharacterized protein</fullName>
    </submittedName>
</protein>
<comment type="caution">
    <text evidence="1">The sequence shown here is derived from an EMBL/GenBank/DDBJ whole genome shotgun (WGS) entry which is preliminary data.</text>
</comment>
<dbReference type="Proteomes" id="UP001499843">
    <property type="component" value="Unassembled WGS sequence"/>
</dbReference>
<accession>A0ABP5PGB1</accession>
<keyword evidence="2" id="KW-1185">Reference proteome</keyword>
<organism evidence="1 2">
    <name type="scientific">Nonomuraea monospora</name>
    <dbReference type="NCBI Taxonomy" id="568818"/>
    <lineage>
        <taxon>Bacteria</taxon>
        <taxon>Bacillati</taxon>
        <taxon>Actinomycetota</taxon>
        <taxon>Actinomycetes</taxon>
        <taxon>Streptosporangiales</taxon>
        <taxon>Streptosporangiaceae</taxon>
        <taxon>Nonomuraea</taxon>
    </lineage>
</organism>
<dbReference type="EMBL" id="BAAAQX010000012">
    <property type="protein sequence ID" value="GAA2209573.1"/>
    <property type="molecule type" value="Genomic_DNA"/>
</dbReference>
<reference evidence="2" key="1">
    <citation type="journal article" date="2019" name="Int. J. Syst. Evol. Microbiol.">
        <title>The Global Catalogue of Microorganisms (GCM) 10K type strain sequencing project: providing services to taxonomists for standard genome sequencing and annotation.</title>
        <authorList>
            <consortium name="The Broad Institute Genomics Platform"/>
            <consortium name="The Broad Institute Genome Sequencing Center for Infectious Disease"/>
            <person name="Wu L."/>
            <person name="Ma J."/>
        </authorList>
    </citation>
    <scope>NUCLEOTIDE SEQUENCE [LARGE SCALE GENOMIC DNA]</scope>
    <source>
        <strain evidence="2">JCM 16114</strain>
    </source>
</reference>
<sequence>MSAQLKLAGLSRGDYNLTLRVASPLPGGADLRFANATQDVHSGLLTLGRLTVG</sequence>
<gene>
    <name evidence="1" type="ORF">GCM10009850_050310</name>
</gene>